<keyword evidence="2" id="KW-1185">Reference proteome</keyword>
<dbReference type="EMBL" id="JBDJNQ010000013">
    <property type="protein sequence ID" value="MEN5379967.1"/>
    <property type="molecule type" value="Genomic_DNA"/>
</dbReference>
<evidence type="ECO:0008006" key="3">
    <source>
        <dbReference type="Google" id="ProtNLM"/>
    </source>
</evidence>
<proteinExistence type="predicted"/>
<gene>
    <name evidence="1" type="ORF">ABE541_22055</name>
</gene>
<name>A0ABV0BZA4_9SPHI</name>
<reference evidence="1 2" key="1">
    <citation type="submission" date="2024-04" db="EMBL/GenBank/DDBJ databases">
        <title>WGS of bacteria from Torrens River.</title>
        <authorList>
            <person name="Wyrsch E.R."/>
            <person name="Drigo B."/>
        </authorList>
    </citation>
    <scope>NUCLEOTIDE SEQUENCE [LARGE SCALE GENOMIC DNA]</scope>
    <source>
        <strain evidence="1 2">TWI391</strain>
    </source>
</reference>
<comment type="caution">
    <text evidence="1">The sequence shown here is derived from an EMBL/GenBank/DDBJ whole genome shotgun (WGS) entry which is preliminary data.</text>
</comment>
<evidence type="ECO:0000313" key="1">
    <source>
        <dbReference type="EMBL" id="MEN5379967.1"/>
    </source>
</evidence>
<dbReference type="Proteomes" id="UP001409291">
    <property type="component" value="Unassembled WGS sequence"/>
</dbReference>
<protein>
    <recommendedName>
        <fullName evidence="3">DUF4468 domain-containing protein</fullName>
    </recommendedName>
</protein>
<sequence length="174" mass="20069">MKTVILYILMLTSSMVSKLQSKIEFWLNTEYDQFYLVDGNEAEIANSLWINEDDFKSRIEVSGSVMGIRTERSGKIKVIVEVFDKKPDFESQDEYDHIVECSFEIKSGHLMIKNCPDFELVKDIILPVGVYRIRVSSVNLSTVASDNSGVDYYRLSIWNEKLMSAKSVLKQYIQ</sequence>
<dbReference type="RefSeq" id="WP_346582825.1">
    <property type="nucleotide sequence ID" value="NZ_JBDJNQ010000013.1"/>
</dbReference>
<organism evidence="1 2">
    <name type="scientific">Sphingobacterium kitahiroshimense</name>
    <dbReference type="NCBI Taxonomy" id="470446"/>
    <lineage>
        <taxon>Bacteria</taxon>
        <taxon>Pseudomonadati</taxon>
        <taxon>Bacteroidota</taxon>
        <taxon>Sphingobacteriia</taxon>
        <taxon>Sphingobacteriales</taxon>
        <taxon>Sphingobacteriaceae</taxon>
        <taxon>Sphingobacterium</taxon>
    </lineage>
</organism>
<accession>A0ABV0BZA4</accession>
<evidence type="ECO:0000313" key="2">
    <source>
        <dbReference type="Proteomes" id="UP001409291"/>
    </source>
</evidence>